<feature type="transmembrane region" description="Helical" evidence="6">
    <location>
        <begin position="337"/>
        <end position="355"/>
    </location>
</feature>
<evidence type="ECO:0000256" key="3">
    <source>
        <dbReference type="ARBA" id="ARBA00022989"/>
    </source>
</evidence>
<reference evidence="8" key="1">
    <citation type="submission" date="2023-06" db="EMBL/GenBank/DDBJ databases">
        <title>Genome-scale phylogeny and comparative genomics of the fungal order Sordariales.</title>
        <authorList>
            <consortium name="Lawrence Berkeley National Laboratory"/>
            <person name="Hensen N."/>
            <person name="Bonometti L."/>
            <person name="Westerberg I."/>
            <person name="Brannstrom I.O."/>
            <person name="Guillou S."/>
            <person name="Cros-Aarteil S."/>
            <person name="Calhoun S."/>
            <person name="Haridas S."/>
            <person name="Kuo A."/>
            <person name="Mondo S."/>
            <person name="Pangilinan J."/>
            <person name="Riley R."/>
            <person name="LaButti K."/>
            <person name="Andreopoulos B."/>
            <person name="Lipzen A."/>
            <person name="Chen C."/>
            <person name="Yanf M."/>
            <person name="Daum C."/>
            <person name="Ng V."/>
            <person name="Clum A."/>
            <person name="Steindorff A."/>
            <person name="Ohm R."/>
            <person name="Martin F."/>
            <person name="Silar P."/>
            <person name="Natvig D."/>
            <person name="Lalanne C."/>
            <person name="Gautier V."/>
            <person name="Ament-velasquez S.L."/>
            <person name="Kruys A."/>
            <person name="Hutchinson M.I."/>
            <person name="Powell A.J."/>
            <person name="Barry K."/>
            <person name="Miller A.N."/>
            <person name="Grigoriev I.V."/>
            <person name="Debuchy R."/>
            <person name="Gladieux P."/>
            <person name="Thoren M.H."/>
            <person name="Johannesson H."/>
        </authorList>
    </citation>
    <scope>NUCLEOTIDE SEQUENCE</scope>
    <source>
        <strain evidence="8">SMH3391-2</strain>
    </source>
</reference>
<evidence type="ECO:0000256" key="2">
    <source>
        <dbReference type="ARBA" id="ARBA00022692"/>
    </source>
</evidence>
<dbReference type="Pfam" id="PF07690">
    <property type="entry name" value="MFS_1"/>
    <property type="match status" value="1"/>
</dbReference>
<keyword evidence="2 6" id="KW-0812">Transmembrane</keyword>
<accession>A0AA39XQ28</accession>
<feature type="transmembrane region" description="Helical" evidence="6">
    <location>
        <begin position="367"/>
        <end position="392"/>
    </location>
</feature>
<keyword evidence="9" id="KW-1185">Reference proteome</keyword>
<feature type="transmembrane region" description="Helical" evidence="6">
    <location>
        <begin position="59"/>
        <end position="81"/>
    </location>
</feature>
<feature type="transmembrane region" description="Helical" evidence="6">
    <location>
        <begin position="127"/>
        <end position="151"/>
    </location>
</feature>
<dbReference type="InterPro" id="IPR020846">
    <property type="entry name" value="MFS_dom"/>
</dbReference>
<feature type="transmembrane region" description="Helical" evidence="6">
    <location>
        <begin position="260"/>
        <end position="293"/>
    </location>
</feature>
<dbReference type="SUPFAM" id="SSF103473">
    <property type="entry name" value="MFS general substrate transporter"/>
    <property type="match status" value="1"/>
</dbReference>
<name>A0AA39XQ28_9PEZI</name>
<organism evidence="8 9">
    <name type="scientific">Bombardia bombarda</name>
    <dbReference type="NCBI Taxonomy" id="252184"/>
    <lineage>
        <taxon>Eukaryota</taxon>
        <taxon>Fungi</taxon>
        <taxon>Dikarya</taxon>
        <taxon>Ascomycota</taxon>
        <taxon>Pezizomycotina</taxon>
        <taxon>Sordariomycetes</taxon>
        <taxon>Sordariomycetidae</taxon>
        <taxon>Sordariales</taxon>
        <taxon>Lasiosphaeriaceae</taxon>
        <taxon>Bombardia</taxon>
    </lineage>
</organism>
<feature type="transmembrane region" description="Helical" evidence="6">
    <location>
        <begin position="313"/>
        <end position="331"/>
    </location>
</feature>
<dbReference type="EMBL" id="JAULSR010000001">
    <property type="protein sequence ID" value="KAK0637050.1"/>
    <property type="molecule type" value="Genomic_DNA"/>
</dbReference>
<dbReference type="PROSITE" id="PS50850">
    <property type="entry name" value="MFS"/>
    <property type="match status" value="1"/>
</dbReference>
<dbReference type="PANTHER" id="PTHR23501">
    <property type="entry name" value="MAJOR FACILITATOR SUPERFAMILY"/>
    <property type="match status" value="1"/>
</dbReference>
<feature type="transmembrane region" description="Helical" evidence="6">
    <location>
        <begin position="187"/>
        <end position="209"/>
    </location>
</feature>
<evidence type="ECO:0000256" key="4">
    <source>
        <dbReference type="ARBA" id="ARBA00023136"/>
    </source>
</evidence>
<evidence type="ECO:0000313" key="8">
    <source>
        <dbReference type="EMBL" id="KAK0637050.1"/>
    </source>
</evidence>
<dbReference type="Proteomes" id="UP001174934">
    <property type="component" value="Unassembled WGS sequence"/>
</dbReference>
<feature type="transmembrane region" description="Helical" evidence="6">
    <location>
        <begin position="229"/>
        <end position="248"/>
    </location>
</feature>
<evidence type="ECO:0000256" key="6">
    <source>
        <dbReference type="SAM" id="Phobius"/>
    </source>
</evidence>
<feature type="region of interest" description="Disordered" evidence="5">
    <location>
        <begin position="1"/>
        <end position="49"/>
    </location>
</feature>
<dbReference type="AlphaFoldDB" id="A0AA39XQ28"/>
<evidence type="ECO:0000256" key="1">
    <source>
        <dbReference type="ARBA" id="ARBA00004141"/>
    </source>
</evidence>
<sequence length="472" mass="51041">MEEKVDDPSAVSAASHDSPGGLPPQTQATKQEHHQQQQEPGPADASSPLAPRYADTKSLSFALIVTALSMSIFCYGSGYLLPTCAFQLLSGKLYSRYSAKWIFLGALFIFEVGSLITAVAPSSPVFIFGRAVAGVGAAALFTGSLVIIATIVPPEKAPIFQSINAVVFGIASATAPLIGGAFTDRVTWRWCFYINLPIGGVCAPLVFFLRKTKAPRRDTATLGQVIWRMDLLGLVFFLPSIVCFLVAMEWAGIQYPWSDYRIIVLMVFFARTIAAVCWFNIFAFGAFNTAFYFIPLYFQGIKATDAEESRIRMIPLVVINVIVIVITGIFSAKTGHYVPFFIASVVVASVGLGLLTTWQVDSTAGKWIGYQVIIGFRLGMGMQLFATAVVATLPDEDIPTGMALATMAQLFGATIFLGVGNNVFATKLIGYLDDLQIPGVDTHALVSAGATSLRDLVPQHIYPLCWIVTCRH</sequence>
<evidence type="ECO:0000313" key="9">
    <source>
        <dbReference type="Proteomes" id="UP001174934"/>
    </source>
</evidence>
<protein>
    <submittedName>
        <fullName evidence="8">Major facilitator superfamily domain-containing protein</fullName>
    </submittedName>
</protein>
<gene>
    <name evidence="8" type="ORF">B0T17DRAFT_627215</name>
</gene>
<dbReference type="GO" id="GO:0022857">
    <property type="term" value="F:transmembrane transporter activity"/>
    <property type="evidence" value="ECO:0007669"/>
    <property type="project" value="InterPro"/>
</dbReference>
<evidence type="ECO:0000259" key="7">
    <source>
        <dbReference type="PROSITE" id="PS50850"/>
    </source>
</evidence>
<keyword evidence="3 6" id="KW-1133">Transmembrane helix</keyword>
<evidence type="ECO:0000256" key="5">
    <source>
        <dbReference type="SAM" id="MobiDB-lite"/>
    </source>
</evidence>
<keyword evidence="4 6" id="KW-0472">Membrane</keyword>
<dbReference type="InterPro" id="IPR011701">
    <property type="entry name" value="MFS"/>
</dbReference>
<feature type="transmembrane region" description="Helical" evidence="6">
    <location>
        <begin position="398"/>
        <end position="419"/>
    </location>
</feature>
<dbReference type="GO" id="GO:0005886">
    <property type="term" value="C:plasma membrane"/>
    <property type="evidence" value="ECO:0007669"/>
    <property type="project" value="TreeGrafter"/>
</dbReference>
<comment type="subcellular location">
    <subcellularLocation>
        <location evidence="1">Membrane</location>
        <topology evidence="1">Multi-pass membrane protein</topology>
    </subcellularLocation>
</comment>
<feature type="transmembrane region" description="Helical" evidence="6">
    <location>
        <begin position="101"/>
        <end position="121"/>
    </location>
</feature>
<feature type="transmembrane region" description="Helical" evidence="6">
    <location>
        <begin position="163"/>
        <end position="181"/>
    </location>
</feature>
<comment type="caution">
    <text evidence="8">The sequence shown here is derived from an EMBL/GenBank/DDBJ whole genome shotgun (WGS) entry which is preliminary data.</text>
</comment>
<feature type="domain" description="Major facilitator superfamily (MFS) profile" evidence="7">
    <location>
        <begin position="1"/>
        <end position="472"/>
    </location>
</feature>
<proteinExistence type="predicted"/>
<dbReference type="Gene3D" id="1.20.1250.20">
    <property type="entry name" value="MFS general substrate transporter like domains"/>
    <property type="match status" value="1"/>
</dbReference>
<dbReference type="PANTHER" id="PTHR23501:SF198">
    <property type="entry name" value="AZOLE RESISTANCE PROTEIN 1-RELATED"/>
    <property type="match status" value="1"/>
</dbReference>
<dbReference type="InterPro" id="IPR036259">
    <property type="entry name" value="MFS_trans_sf"/>
</dbReference>